<gene>
    <name evidence="1" type="ORF">TcWFU_006426</name>
</gene>
<evidence type="ECO:0000313" key="1">
    <source>
        <dbReference type="EMBL" id="KAL5106288.1"/>
    </source>
</evidence>
<comment type="caution">
    <text evidence="1">The sequence shown here is derived from an EMBL/GenBank/DDBJ whole genome shotgun (WGS) entry which is preliminary data.</text>
</comment>
<dbReference type="EMBL" id="JAKROA010000006">
    <property type="protein sequence ID" value="KAL5106288.1"/>
    <property type="molecule type" value="Genomic_DNA"/>
</dbReference>
<dbReference type="Proteomes" id="UP001651158">
    <property type="component" value="Unassembled WGS sequence"/>
</dbReference>
<sequence>MAFWRNFLPPKEGGMALRQNEVSPNSEVLSNTEEALIRELNVLASMLPTHSKIMPFITSRSLPSLVGKCALDGMIKAIREQQCPEQILPFIDTYVQPPAKKEGNPKE</sequence>
<keyword evidence="2" id="KW-1185">Reference proteome</keyword>
<reference evidence="1 2" key="1">
    <citation type="journal article" date="2022" name="Front. Cell. Infect. Microbiol.">
        <title>The Genomes of Two Strains of Taenia crassiceps the Animal Model for the Study of Human Cysticercosis.</title>
        <authorList>
            <person name="Bobes R.J."/>
            <person name="Estrada K."/>
            <person name="Rios-Valencia D.G."/>
            <person name="Calderon-Gallegos A."/>
            <person name="de la Torre P."/>
            <person name="Carrero J.C."/>
            <person name="Sanchez-Flores A."/>
            <person name="Laclette J.P."/>
        </authorList>
    </citation>
    <scope>NUCLEOTIDE SEQUENCE [LARGE SCALE GENOMIC DNA]</scope>
    <source>
        <strain evidence="1">WFUcys</strain>
    </source>
</reference>
<name>A0ABR4Q9Q5_9CEST</name>
<protein>
    <submittedName>
        <fullName evidence="1">Uncharacterized protein</fullName>
    </submittedName>
</protein>
<accession>A0ABR4Q9Q5</accession>
<organism evidence="1 2">
    <name type="scientific">Taenia crassiceps</name>
    <dbReference type="NCBI Taxonomy" id="6207"/>
    <lineage>
        <taxon>Eukaryota</taxon>
        <taxon>Metazoa</taxon>
        <taxon>Spiralia</taxon>
        <taxon>Lophotrochozoa</taxon>
        <taxon>Platyhelminthes</taxon>
        <taxon>Cestoda</taxon>
        <taxon>Eucestoda</taxon>
        <taxon>Cyclophyllidea</taxon>
        <taxon>Taeniidae</taxon>
        <taxon>Taenia</taxon>
    </lineage>
</organism>
<proteinExistence type="predicted"/>
<evidence type="ECO:0000313" key="2">
    <source>
        <dbReference type="Proteomes" id="UP001651158"/>
    </source>
</evidence>